<evidence type="ECO:0000256" key="11">
    <source>
        <dbReference type="ARBA" id="ARBA00023242"/>
    </source>
</evidence>
<feature type="domain" description="C2H2-type" evidence="19">
    <location>
        <begin position="310"/>
        <end position="339"/>
    </location>
</feature>
<dbReference type="FunFam" id="3.30.160.60:FF:001977">
    <property type="entry name" value="Krueppel-like factor 17"/>
    <property type="match status" value="1"/>
</dbReference>
<dbReference type="FunFam" id="3.30.160.60:FF:002219">
    <property type="entry name" value="Kruppel like factor 17"/>
    <property type="match status" value="1"/>
</dbReference>
<feature type="coiled-coil region" evidence="17">
    <location>
        <begin position="29"/>
        <end position="56"/>
    </location>
</feature>
<evidence type="ECO:0000256" key="6">
    <source>
        <dbReference type="ARBA" id="ARBA00022833"/>
    </source>
</evidence>
<keyword evidence="11" id="KW-0539">Nucleus</keyword>
<feature type="domain" description="C2H2-type" evidence="19">
    <location>
        <begin position="340"/>
        <end position="369"/>
    </location>
</feature>
<dbReference type="Gene3D" id="3.30.160.60">
    <property type="entry name" value="Classic Zinc Finger"/>
    <property type="match status" value="3"/>
</dbReference>
<comment type="subcellular location">
    <subcellularLocation>
        <location evidence="1">Nucleus</location>
    </subcellularLocation>
</comment>
<dbReference type="GO" id="GO:0005634">
    <property type="term" value="C:nucleus"/>
    <property type="evidence" value="ECO:0007669"/>
    <property type="project" value="UniProtKB-SubCell"/>
</dbReference>
<evidence type="ECO:0000256" key="8">
    <source>
        <dbReference type="ARBA" id="ARBA00023125"/>
    </source>
</evidence>
<keyword evidence="17" id="KW-0175">Coiled coil</keyword>
<evidence type="ECO:0000256" key="4">
    <source>
        <dbReference type="ARBA" id="ARBA00022737"/>
    </source>
</evidence>
<feature type="region of interest" description="Disordered" evidence="18">
    <location>
        <begin position="384"/>
        <end position="414"/>
    </location>
</feature>
<dbReference type="PROSITE" id="PS50157">
    <property type="entry name" value="ZINC_FINGER_C2H2_2"/>
    <property type="match status" value="3"/>
</dbReference>
<keyword evidence="3" id="KW-0479">Metal-binding</keyword>
<dbReference type="CDD" id="cd21574">
    <property type="entry name" value="KLF17_N"/>
    <property type="match status" value="1"/>
</dbReference>
<evidence type="ECO:0000256" key="16">
    <source>
        <dbReference type="PROSITE-ProRule" id="PRU00042"/>
    </source>
</evidence>
<dbReference type="PANTHER" id="PTHR23235">
    <property type="entry name" value="KRUEPPEL-LIKE TRANSCRIPTION FACTOR"/>
    <property type="match status" value="1"/>
</dbReference>
<dbReference type="FunFam" id="3.30.160.60:FF:002051">
    <property type="entry name" value="Krueppel-like factor 17"/>
    <property type="match status" value="1"/>
</dbReference>
<keyword evidence="5 16" id="KW-0863">Zinc-finger</keyword>
<evidence type="ECO:0000256" key="12">
    <source>
        <dbReference type="ARBA" id="ARBA00038409"/>
    </source>
</evidence>
<evidence type="ECO:0000256" key="5">
    <source>
        <dbReference type="ARBA" id="ARBA00022771"/>
    </source>
</evidence>
<keyword evidence="2" id="KW-0678">Repressor</keyword>
<dbReference type="InterPro" id="IPR036236">
    <property type="entry name" value="Znf_C2H2_sf"/>
</dbReference>
<dbReference type="CTD" id="128209"/>
<keyword evidence="6" id="KW-0862">Zinc</keyword>
<dbReference type="Proteomes" id="UP000504640">
    <property type="component" value="Unplaced"/>
</dbReference>
<dbReference type="AlphaFoldDB" id="A0A6J3FCP9"/>
<feature type="domain" description="C2H2-type" evidence="19">
    <location>
        <begin position="370"/>
        <end position="392"/>
    </location>
</feature>
<keyword evidence="4" id="KW-0677">Repeat</keyword>
<evidence type="ECO:0000256" key="7">
    <source>
        <dbReference type="ARBA" id="ARBA00023015"/>
    </source>
</evidence>
<proteinExistence type="inferred from homology"/>
<accession>A0A6J3FCP9</accession>
<evidence type="ECO:0000256" key="17">
    <source>
        <dbReference type="SAM" id="Coils"/>
    </source>
</evidence>
<evidence type="ECO:0000256" key="14">
    <source>
        <dbReference type="ARBA" id="ARBA00069426"/>
    </source>
</evidence>
<evidence type="ECO:0000256" key="2">
    <source>
        <dbReference type="ARBA" id="ARBA00022491"/>
    </source>
</evidence>
<dbReference type="GO" id="GO:0000978">
    <property type="term" value="F:RNA polymerase II cis-regulatory region sequence-specific DNA binding"/>
    <property type="evidence" value="ECO:0007669"/>
    <property type="project" value="TreeGrafter"/>
</dbReference>
<dbReference type="SUPFAM" id="SSF57667">
    <property type="entry name" value="beta-beta-alpha zinc fingers"/>
    <property type="match status" value="2"/>
</dbReference>
<dbReference type="PROSITE" id="PS00028">
    <property type="entry name" value="ZINC_FINGER_C2H2_1"/>
    <property type="match status" value="3"/>
</dbReference>
<dbReference type="Pfam" id="PF00096">
    <property type="entry name" value="zf-C2H2"/>
    <property type="match status" value="3"/>
</dbReference>
<sequence length="414" mass="45886">MSRYPLETPWWQVPRLFSREHRPHQVFMYSRAQAEMEQEARELSRWQAAHEAAQDNESSAPILNVASSTGSSGVHPSWNHGLPSVQHFPHSTGMLGPPLVSVEVPGHNVDEEGPLFSMALPERDVSYCPQVTLPPSRVIYSQGVSPPQQGMTMFNEPQIMPAVEPNIPGVAGAFSGNLSMHPSGLPVSASTGIPMMSHAGGPTMPYPGLSTAPSDETALAPTMPSTEAQAVPPSVAQMLPRQDTHDLGMPPAESQSFLGLGSQDSLVSQPDSQEGPFLQKQPTPASQETEQNSRPQERTGRGDSSEARPYCCNYQNCGKAYTKRSHLVSHQRKHTGERPYSCEWENCQWSFFRSDELRRHFRVHTRYRPYKCDQCNREFMRSDHLRQHQKTHRPGPSDPQANSREQDGAPAPGP</sequence>
<name>A0A6J3FCP9_SAPAP</name>
<comment type="function">
    <text evidence="13">Transcription repressor that binds to the promoter of target genes and prevents their expression. Acts as a negative regulator of epithelial-mesenchymal transition and metastasis in breast cancer. Specifically binds the 5'-CACCC-3' sequence in the promoter of ID1, a key metastasis regulator in breast cancer, and repress its expression. May be a germ cell-specific transcription factor that plays important roles in spermatid differentiation and oocyte development.</text>
</comment>
<evidence type="ECO:0000259" key="19">
    <source>
        <dbReference type="PROSITE" id="PS50157"/>
    </source>
</evidence>
<evidence type="ECO:0000256" key="18">
    <source>
        <dbReference type="SAM" id="MobiDB-lite"/>
    </source>
</evidence>
<protein>
    <recommendedName>
        <fullName evidence="14">Krueppel-like factor 17</fullName>
    </recommendedName>
    <alternativeName>
        <fullName evidence="15">Zinc finger protein 393</fullName>
    </alternativeName>
</protein>
<dbReference type="GO" id="GO:0000981">
    <property type="term" value="F:DNA-binding transcription factor activity, RNA polymerase II-specific"/>
    <property type="evidence" value="ECO:0007669"/>
    <property type="project" value="TreeGrafter"/>
</dbReference>
<keyword evidence="7" id="KW-0805">Transcription regulation</keyword>
<feature type="compositionally biased region" description="Polar residues" evidence="18">
    <location>
        <begin position="253"/>
        <end position="272"/>
    </location>
</feature>
<organism evidence="20 21">
    <name type="scientific">Sapajus apella</name>
    <name type="common">Brown-capped capuchin</name>
    <name type="synonym">Cebus apella</name>
    <dbReference type="NCBI Taxonomy" id="9515"/>
    <lineage>
        <taxon>Eukaryota</taxon>
        <taxon>Metazoa</taxon>
        <taxon>Chordata</taxon>
        <taxon>Craniata</taxon>
        <taxon>Vertebrata</taxon>
        <taxon>Euteleostomi</taxon>
        <taxon>Mammalia</taxon>
        <taxon>Eutheria</taxon>
        <taxon>Euarchontoglires</taxon>
        <taxon>Primates</taxon>
        <taxon>Haplorrhini</taxon>
        <taxon>Platyrrhini</taxon>
        <taxon>Cebidae</taxon>
        <taxon>Cebinae</taxon>
        <taxon>Sapajus</taxon>
    </lineage>
</organism>
<evidence type="ECO:0000256" key="3">
    <source>
        <dbReference type="ARBA" id="ARBA00022723"/>
    </source>
</evidence>
<dbReference type="InterPro" id="IPR013087">
    <property type="entry name" value="Znf_C2H2_type"/>
</dbReference>
<evidence type="ECO:0000313" key="21">
    <source>
        <dbReference type="RefSeq" id="XP_032103212.1"/>
    </source>
</evidence>
<dbReference type="GO" id="GO:0008270">
    <property type="term" value="F:zinc ion binding"/>
    <property type="evidence" value="ECO:0007669"/>
    <property type="project" value="UniProtKB-KW"/>
</dbReference>
<feature type="compositionally biased region" description="Polar residues" evidence="18">
    <location>
        <begin position="280"/>
        <end position="294"/>
    </location>
</feature>
<dbReference type="RefSeq" id="XP_032103212.1">
    <property type="nucleotide sequence ID" value="XM_032247321.1"/>
</dbReference>
<feature type="compositionally biased region" description="Basic and acidic residues" evidence="18">
    <location>
        <begin position="295"/>
        <end position="306"/>
    </location>
</feature>
<keyword evidence="9" id="KW-0010">Activator</keyword>
<evidence type="ECO:0000256" key="13">
    <source>
        <dbReference type="ARBA" id="ARBA00059130"/>
    </source>
</evidence>
<evidence type="ECO:0000256" key="1">
    <source>
        <dbReference type="ARBA" id="ARBA00004123"/>
    </source>
</evidence>
<evidence type="ECO:0000256" key="9">
    <source>
        <dbReference type="ARBA" id="ARBA00023159"/>
    </source>
</evidence>
<feature type="region of interest" description="Disordered" evidence="18">
    <location>
        <begin position="196"/>
        <end position="307"/>
    </location>
</feature>
<evidence type="ECO:0000256" key="10">
    <source>
        <dbReference type="ARBA" id="ARBA00023163"/>
    </source>
</evidence>
<reference evidence="21" key="1">
    <citation type="submission" date="2025-08" db="UniProtKB">
        <authorList>
            <consortium name="RefSeq"/>
        </authorList>
    </citation>
    <scope>IDENTIFICATION</scope>
    <source>
        <tissue evidence="21">Blood</tissue>
    </source>
</reference>
<comment type="similarity">
    <text evidence="12">Belongs to the Sp1 C2H2-type zinc-finger protein family.</text>
</comment>
<evidence type="ECO:0000256" key="15">
    <source>
        <dbReference type="ARBA" id="ARBA00079473"/>
    </source>
</evidence>
<gene>
    <name evidence="21" type="primary">KLF17</name>
</gene>
<keyword evidence="8" id="KW-0238">DNA-binding</keyword>
<dbReference type="SMART" id="SM00355">
    <property type="entry name" value="ZnF_C2H2"/>
    <property type="match status" value="3"/>
</dbReference>
<dbReference type="GeneID" id="116529440"/>
<keyword evidence="20" id="KW-1185">Reference proteome</keyword>
<evidence type="ECO:0000313" key="20">
    <source>
        <dbReference type="Proteomes" id="UP000504640"/>
    </source>
</evidence>
<keyword evidence="10" id="KW-0804">Transcription</keyword>
<dbReference type="PANTHER" id="PTHR23235:SF159">
    <property type="entry name" value="KRUEPPEL-LIKE FACTOR 17"/>
    <property type="match status" value="1"/>
</dbReference>